<gene>
    <name evidence="2" type="ORF">HMF7854_09935</name>
</gene>
<reference evidence="2 3" key="1">
    <citation type="submission" date="2018-12" db="EMBL/GenBank/DDBJ databases">
        <title>Sphingomonas sp. HMF7854 Genome sequencing and assembly.</title>
        <authorList>
            <person name="Cha I."/>
            <person name="Kang H."/>
            <person name="Kim H."/>
            <person name="Kang J."/>
            <person name="Joh K."/>
        </authorList>
    </citation>
    <scope>NUCLEOTIDE SEQUENCE [LARGE SCALE GENOMIC DNA]</scope>
    <source>
        <strain evidence="2 3">HMF7854</strain>
    </source>
</reference>
<feature type="transmembrane region" description="Helical" evidence="1">
    <location>
        <begin position="12"/>
        <end position="40"/>
    </location>
</feature>
<evidence type="ECO:0000256" key="1">
    <source>
        <dbReference type="SAM" id="Phobius"/>
    </source>
</evidence>
<dbReference type="AlphaFoldDB" id="A0A429VAY9"/>
<dbReference type="EMBL" id="RWJF01000001">
    <property type="protein sequence ID" value="RST31121.1"/>
    <property type="molecule type" value="Genomic_DNA"/>
</dbReference>
<sequence length="105" mass="11553">MMLLSDVRMPALLGVVDVFGVVASNTAVLILCAFTAAALWRPALIGEWKDRLFWVWWALAVRPVDLGLHPSLFRQPRRDAPARPGRYAVDGADVRLSAVDLPSLS</sequence>
<proteinExistence type="predicted"/>
<comment type="caution">
    <text evidence="2">The sequence shown here is derived from an EMBL/GenBank/DDBJ whole genome shotgun (WGS) entry which is preliminary data.</text>
</comment>
<dbReference type="RefSeq" id="WP_126718954.1">
    <property type="nucleotide sequence ID" value="NZ_RWJF01000001.1"/>
</dbReference>
<keyword evidence="1" id="KW-0812">Transmembrane</keyword>
<keyword evidence="3" id="KW-1185">Reference proteome</keyword>
<organism evidence="2 3">
    <name type="scientific">Sphingomonas ginkgonis</name>
    <dbReference type="NCBI Taxonomy" id="2315330"/>
    <lineage>
        <taxon>Bacteria</taxon>
        <taxon>Pseudomonadati</taxon>
        <taxon>Pseudomonadota</taxon>
        <taxon>Alphaproteobacteria</taxon>
        <taxon>Sphingomonadales</taxon>
        <taxon>Sphingomonadaceae</taxon>
        <taxon>Sphingomonas</taxon>
    </lineage>
</organism>
<protein>
    <submittedName>
        <fullName evidence="2">Uncharacterized protein</fullName>
    </submittedName>
</protein>
<keyword evidence="1" id="KW-0472">Membrane</keyword>
<name>A0A429VAY9_9SPHN</name>
<evidence type="ECO:0000313" key="2">
    <source>
        <dbReference type="EMBL" id="RST31121.1"/>
    </source>
</evidence>
<evidence type="ECO:0000313" key="3">
    <source>
        <dbReference type="Proteomes" id="UP000274661"/>
    </source>
</evidence>
<keyword evidence="1" id="KW-1133">Transmembrane helix</keyword>
<accession>A0A429VAY9</accession>
<dbReference type="Proteomes" id="UP000274661">
    <property type="component" value="Unassembled WGS sequence"/>
</dbReference>